<proteinExistence type="predicted"/>
<keyword evidence="2" id="KW-0472">Membrane</keyword>
<keyword evidence="2" id="KW-0812">Transmembrane</keyword>
<feature type="region of interest" description="Disordered" evidence="1">
    <location>
        <begin position="24"/>
        <end position="97"/>
    </location>
</feature>
<feature type="compositionally biased region" description="Pro residues" evidence="1">
    <location>
        <begin position="64"/>
        <end position="74"/>
    </location>
</feature>
<keyword evidence="4" id="KW-1185">Reference proteome</keyword>
<evidence type="ECO:0000313" key="4">
    <source>
        <dbReference type="Proteomes" id="UP001338309"/>
    </source>
</evidence>
<dbReference type="RefSeq" id="WP_338222276.1">
    <property type="nucleotide sequence ID" value="NZ_BTPD01000001.1"/>
</dbReference>
<sequence length="178" mass="20750">MDFGQIIYIVAVIAYFIYQASRKKKSQDPVDSGDNQPEKPQKGVTFEDLLREIREAQNPQPKQQEPPKPRPIPTPSFETPREQPSKPSFFPERKSYKPEVVEEVDDEARYYEGAYRNKYQGVETKAAPKVLSIEEMARDIRLKAQNKKRINPYAEKLRNPQSVRDAVILCEILNRKHF</sequence>
<organism evidence="3 4">
    <name type="scientific">Algoriphagus confluentis</name>
    <dbReference type="NCBI Taxonomy" id="1697556"/>
    <lineage>
        <taxon>Bacteria</taxon>
        <taxon>Pseudomonadati</taxon>
        <taxon>Bacteroidota</taxon>
        <taxon>Cytophagia</taxon>
        <taxon>Cytophagales</taxon>
        <taxon>Cyclobacteriaceae</taxon>
        <taxon>Algoriphagus</taxon>
    </lineage>
</organism>
<keyword evidence="2" id="KW-1133">Transmembrane helix</keyword>
<comment type="caution">
    <text evidence="3">The sequence shown here is derived from an EMBL/GenBank/DDBJ whole genome shotgun (WGS) entry which is preliminary data.</text>
</comment>
<evidence type="ECO:0000256" key="1">
    <source>
        <dbReference type="SAM" id="MobiDB-lite"/>
    </source>
</evidence>
<dbReference type="EMBL" id="BTPD01000001">
    <property type="protein sequence ID" value="GMQ27455.1"/>
    <property type="molecule type" value="Genomic_DNA"/>
</dbReference>
<accession>A0ABQ6PHU0</accession>
<name>A0ABQ6PHU0_9BACT</name>
<reference evidence="3 4" key="1">
    <citation type="submission" date="2023-08" db="EMBL/GenBank/DDBJ databases">
        <title>Draft genome sequence of Algoriphagus confluentis.</title>
        <authorList>
            <person name="Takatani N."/>
            <person name="Hosokawa M."/>
            <person name="Sawabe T."/>
        </authorList>
    </citation>
    <scope>NUCLEOTIDE SEQUENCE [LARGE SCALE GENOMIC DNA]</scope>
    <source>
        <strain evidence="3 4">NBRC 111222</strain>
    </source>
</reference>
<dbReference type="Proteomes" id="UP001338309">
    <property type="component" value="Unassembled WGS sequence"/>
</dbReference>
<evidence type="ECO:0000313" key="3">
    <source>
        <dbReference type="EMBL" id="GMQ27455.1"/>
    </source>
</evidence>
<protein>
    <submittedName>
        <fullName evidence="3">Uncharacterized protein</fullName>
    </submittedName>
</protein>
<gene>
    <name evidence="3" type="ORF">Aconfl_00970</name>
</gene>
<evidence type="ECO:0000256" key="2">
    <source>
        <dbReference type="SAM" id="Phobius"/>
    </source>
</evidence>
<feature type="transmembrane region" description="Helical" evidence="2">
    <location>
        <begin position="6"/>
        <end position="21"/>
    </location>
</feature>